<evidence type="ECO:0000313" key="3">
    <source>
        <dbReference type="Proteomes" id="UP001634393"/>
    </source>
</evidence>
<dbReference type="SUPFAM" id="SSF54236">
    <property type="entry name" value="Ubiquitin-like"/>
    <property type="match status" value="1"/>
</dbReference>
<dbReference type="CDD" id="cd01763">
    <property type="entry name" value="Ubl_SUMO_like"/>
    <property type="match status" value="1"/>
</dbReference>
<accession>A0ABD3RLL1</accession>
<dbReference type="AlphaFoldDB" id="A0ABD3RLL1"/>
<dbReference type="PANTHER" id="PTHR10562">
    <property type="entry name" value="SMALL UBIQUITIN-RELATED MODIFIER"/>
    <property type="match status" value="1"/>
</dbReference>
<gene>
    <name evidence="2" type="ORF">ACJIZ3_014470</name>
</gene>
<proteinExistence type="predicted"/>
<sequence>MEKSSSTNSKVTTESSYRSIYAHVKIIVHNREDDRVFHFQIQRDVRLLKLMKKYGELVGVDYNTLRFSYDDCCIKGDQTAEGLDLEDDAEINAFPDQGGECTNHTCPAFAY</sequence>
<dbReference type="EMBL" id="JBJXBP010000008">
    <property type="protein sequence ID" value="KAL3813202.1"/>
    <property type="molecule type" value="Genomic_DNA"/>
</dbReference>
<dbReference type="InterPro" id="IPR022617">
    <property type="entry name" value="Rad60/SUMO-like_dom"/>
</dbReference>
<dbReference type="InterPro" id="IPR029071">
    <property type="entry name" value="Ubiquitin-like_domsf"/>
</dbReference>
<reference evidence="2 3" key="1">
    <citation type="submission" date="2024-12" db="EMBL/GenBank/DDBJ databases">
        <title>The unique morphological basis and parallel evolutionary history of personate flowers in Penstemon.</title>
        <authorList>
            <person name="Depatie T.H."/>
            <person name="Wessinger C.A."/>
        </authorList>
    </citation>
    <scope>NUCLEOTIDE SEQUENCE [LARGE SCALE GENOMIC DNA]</scope>
    <source>
        <strain evidence="2">WTNN_2</strain>
        <tissue evidence="2">Leaf</tissue>
    </source>
</reference>
<comment type="caution">
    <text evidence="2">The sequence shown here is derived from an EMBL/GenBank/DDBJ whole genome shotgun (WGS) entry which is preliminary data.</text>
</comment>
<dbReference type="Proteomes" id="UP001634393">
    <property type="component" value="Unassembled WGS sequence"/>
</dbReference>
<keyword evidence="3" id="KW-1185">Reference proteome</keyword>
<protein>
    <recommendedName>
        <fullName evidence="1">Rad60/SUMO-like domain-containing protein</fullName>
    </recommendedName>
</protein>
<feature type="domain" description="Rad60/SUMO-like" evidence="1">
    <location>
        <begin position="25"/>
        <end position="92"/>
    </location>
</feature>
<dbReference type="Gene3D" id="3.10.20.90">
    <property type="entry name" value="Phosphatidylinositol 3-kinase Catalytic Subunit, Chain A, domain 1"/>
    <property type="match status" value="1"/>
</dbReference>
<evidence type="ECO:0000313" key="2">
    <source>
        <dbReference type="EMBL" id="KAL3813202.1"/>
    </source>
</evidence>
<dbReference type="Pfam" id="PF11976">
    <property type="entry name" value="Rad60-SLD"/>
    <property type="match status" value="1"/>
</dbReference>
<name>A0ABD3RLL1_9LAMI</name>
<organism evidence="2 3">
    <name type="scientific">Penstemon smallii</name>
    <dbReference type="NCBI Taxonomy" id="265156"/>
    <lineage>
        <taxon>Eukaryota</taxon>
        <taxon>Viridiplantae</taxon>
        <taxon>Streptophyta</taxon>
        <taxon>Embryophyta</taxon>
        <taxon>Tracheophyta</taxon>
        <taxon>Spermatophyta</taxon>
        <taxon>Magnoliopsida</taxon>
        <taxon>eudicotyledons</taxon>
        <taxon>Gunneridae</taxon>
        <taxon>Pentapetalae</taxon>
        <taxon>asterids</taxon>
        <taxon>lamiids</taxon>
        <taxon>Lamiales</taxon>
        <taxon>Plantaginaceae</taxon>
        <taxon>Cheloneae</taxon>
        <taxon>Penstemon</taxon>
    </lineage>
</organism>
<evidence type="ECO:0000259" key="1">
    <source>
        <dbReference type="Pfam" id="PF11976"/>
    </source>
</evidence>